<organism evidence="4 5">
    <name type="scientific">Lactobacillus johnsonii</name>
    <dbReference type="NCBI Taxonomy" id="33959"/>
    <lineage>
        <taxon>Bacteria</taxon>
        <taxon>Bacillati</taxon>
        <taxon>Bacillota</taxon>
        <taxon>Bacilli</taxon>
        <taxon>Lactobacillales</taxon>
        <taxon>Lactobacillaceae</taxon>
        <taxon>Lactobacillus</taxon>
    </lineage>
</organism>
<evidence type="ECO:0000313" key="5">
    <source>
        <dbReference type="Proteomes" id="UP000094691"/>
    </source>
</evidence>
<dbReference type="Gene3D" id="3.10.20.470">
    <property type="match status" value="2"/>
</dbReference>
<dbReference type="InterPro" id="IPR041558">
    <property type="entry name" value="MucBP_2"/>
</dbReference>
<feature type="region of interest" description="Disordered" evidence="1">
    <location>
        <begin position="471"/>
        <end position="493"/>
    </location>
</feature>
<feature type="region of interest" description="Disordered" evidence="1">
    <location>
        <begin position="1"/>
        <end position="25"/>
    </location>
</feature>
<sequence length="735" mass="77775">MKNISSHEAGNNVEAISGITHTSDNVEVTVTYAPLGKMIPVDPSGKPIPDAPTPQFPNNPSDPSKGNPGNKPEVPGWTPVDPSKTVNPDPSDPGKNVPVPYAQVVAGTVTYIDDTTGKTLSTYDIPKGTVGSKINYSTTETINNYEKQGYVLVSNNYPTDAVYKVSGNDYQVHLVEGVQPITPDTPPTDVPTGTPENAQPSALKKDVSLTVKYVNSDGSQFTGTVPANASQSLNFSGEAYVSKVTGKLVNAKQDAKGQWIVDSSNTATPEITWTPESSSFSEVVSPVEAGYYLKNISSHEAGNNVEAISGITHTSDNVEVTVTYAPLGKMIPVDPSGKPIPDAPTPQFPNNPSDPSKGNPGNKPEVPGWTPVDPSKTVNPDPSDPGKNVPVPYAQVVAGTVTYIDDTTGKTLSTYDIPKGTVGSKINYSTTETINNYEKQGYVLVSNNYPTDAVYKVSGNDYQVHLVEGVQPITPDTPPTDVPTGTPENAQPSALKKDVSLTVKYVNSDGSQFTGTVPANASQSLNFSGEAYVSKVTGKLVNAKQDAKGQWIVDSSNTATPEITWTPESSSFSEVVSPVEAGYYLKNISSHEAGNNVEAISGITHTSDNVEVTVTYAPLGKMIPVDPSGKPIPDAPTPQFPNNPSDPSKGNPGNKPEVPGWTPVDPSKTVNPDPSDPGKNVPVPYAQVVAGTVTYIDDTTGKTLSTYDIPKGQLVARSTTQLRKLLITMKNKVMY</sequence>
<gene>
    <name evidence="4" type="ORF">BBP16_00055</name>
</gene>
<feature type="domain" description="Mub B2-like" evidence="3">
    <location>
        <begin position="492"/>
        <end position="618"/>
    </location>
</feature>
<evidence type="ECO:0000313" key="4">
    <source>
        <dbReference type="EMBL" id="AOG25405.1"/>
    </source>
</evidence>
<feature type="domain" description="Mub B2-like" evidence="3">
    <location>
        <begin position="200"/>
        <end position="326"/>
    </location>
</feature>
<feature type="region of interest" description="Disordered" evidence="1">
    <location>
        <begin position="333"/>
        <end position="389"/>
    </location>
</feature>
<protein>
    <recommendedName>
        <fullName evidence="6">Mucin binding domain-containing protein</fullName>
    </recommendedName>
</protein>
<dbReference type="Proteomes" id="UP000094691">
    <property type="component" value="Chromosome"/>
</dbReference>
<feature type="domain" description="Mucin binding" evidence="2">
    <location>
        <begin position="400"/>
        <end position="467"/>
    </location>
</feature>
<dbReference type="Gene3D" id="2.60.40.4300">
    <property type="match status" value="2"/>
</dbReference>
<proteinExistence type="predicted"/>
<dbReference type="EMBL" id="CP016400">
    <property type="protein sequence ID" value="AOG25405.1"/>
    <property type="molecule type" value="Genomic_DNA"/>
</dbReference>
<reference evidence="4 5" key="1">
    <citation type="submission" date="2016-07" db="EMBL/GenBank/DDBJ databases">
        <title>Genome sequencing project for further understanding the molecular mechanisms of preventing non-alcoholic fatty liver disease.</title>
        <authorList>
            <person name="Wang H."/>
        </authorList>
    </citation>
    <scope>NUCLEOTIDE SEQUENCE [LARGE SCALE GENOMIC DNA]</scope>
    <source>
        <strain evidence="4 5">BS15</strain>
    </source>
</reference>
<accession>A0A9W3SKL2</accession>
<dbReference type="InterPro" id="IPR041495">
    <property type="entry name" value="Mub_B2"/>
</dbReference>
<dbReference type="Pfam" id="PF17965">
    <property type="entry name" value="MucBP_2"/>
    <property type="match status" value="2"/>
</dbReference>
<feature type="region of interest" description="Disordered" evidence="1">
    <location>
        <begin position="179"/>
        <end position="201"/>
    </location>
</feature>
<name>A0A9W3SKL2_LACJH</name>
<feature type="region of interest" description="Disordered" evidence="1">
    <location>
        <begin position="625"/>
        <end position="682"/>
    </location>
</feature>
<evidence type="ECO:0000259" key="3">
    <source>
        <dbReference type="Pfam" id="PF17966"/>
    </source>
</evidence>
<dbReference type="AlphaFoldDB" id="A0A9W3SKL2"/>
<evidence type="ECO:0000256" key="1">
    <source>
        <dbReference type="SAM" id="MobiDB-lite"/>
    </source>
</evidence>
<feature type="domain" description="Mucin binding" evidence="2">
    <location>
        <begin position="108"/>
        <end position="175"/>
    </location>
</feature>
<evidence type="ECO:0008006" key="6">
    <source>
        <dbReference type="Google" id="ProtNLM"/>
    </source>
</evidence>
<evidence type="ECO:0000259" key="2">
    <source>
        <dbReference type="Pfam" id="PF17965"/>
    </source>
</evidence>
<feature type="region of interest" description="Disordered" evidence="1">
    <location>
        <begin position="37"/>
        <end position="97"/>
    </location>
</feature>
<dbReference type="Pfam" id="PF17966">
    <property type="entry name" value="Muc_B2"/>
    <property type="match status" value="2"/>
</dbReference>